<keyword evidence="1" id="KW-0812">Transmembrane</keyword>
<dbReference type="SMART" id="SM00563">
    <property type="entry name" value="PlsC"/>
    <property type="match status" value="1"/>
</dbReference>
<dbReference type="Pfam" id="PF01553">
    <property type="entry name" value="Acyltransferase"/>
    <property type="match status" value="1"/>
</dbReference>
<dbReference type="GO" id="GO:0016746">
    <property type="term" value="F:acyltransferase activity"/>
    <property type="evidence" value="ECO:0007669"/>
    <property type="project" value="UniProtKB-KW"/>
</dbReference>
<evidence type="ECO:0000313" key="4">
    <source>
        <dbReference type="Proteomes" id="UP000469421"/>
    </source>
</evidence>
<evidence type="ECO:0000313" key="3">
    <source>
        <dbReference type="EMBL" id="MQX54016.1"/>
    </source>
</evidence>
<keyword evidence="4" id="KW-1185">Reference proteome</keyword>
<proteinExistence type="predicted"/>
<name>A0A6N7LXA3_9GAMM</name>
<protein>
    <submittedName>
        <fullName evidence="3">Acyltransferase</fullName>
    </submittedName>
</protein>
<organism evidence="3 4">
    <name type="scientific">Alcanivorax sediminis</name>
    <dbReference type="NCBI Taxonomy" id="2663008"/>
    <lineage>
        <taxon>Bacteria</taxon>
        <taxon>Pseudomonadati</taxon>
        <taxon>Pseudomonadota</taxon>
        <taxon>Gammaproteobacteria</taxon>
        <taxon>Oceanospirillales</taxon>
        <taxon>Alcanivoracaceae</taxon>
        <taxon>Alcanivorax</taxon>
    </lineage>
</organism>
<sequence length="297" mass="34260">MNYWHKIRGIAALIGIVLNTLILSPILYVFVLLRLIFRFEKAQVSLSKVLVFIAETWIAINNGIVALTSQINWTVSGMDRLDRDQWYLVTCNHQSWADILVLQRISNRRIPFLKFFLKQELIKVPILGLAWWGLDFPFMKRYTKEEVAKNPDLKGKDLETTRKACERFAYFPTSVMNFFEGTRFTKAKHDQQQSPYRYLLKPKAGGAAFTLGAMSGHLRNLLDVTIIYPPDAPRSLLAYLGGAMQNVEVVVTQRVVPAWASEGNYEADPAFRERFQQWIGELWEEKDALIASRLEQQ</sequence>
<gene>
    <name evidence="3" type="ORF">GFN93_12215</name>
</gene>
<reference evidence="3 4" key="1">
    <citation type="submission" date="2019-10" db="EMBL/GenBank/DDBJ databases">
        <title>Alcanivorax sp.PA15-N-34 draft genome sequence.</title>
        <authorList>
            <person name="Liao X."/>
            <person name="Shao Z."/>
        </authorList>
    </citation>
    <scope>NUCLEOTIDE SEQUENCE [LARGE SCALE GENOMIC DNA]</scope>
    <source>
        <strain evidence="3 4">PA15-N-34</strain>
    </source>
</reference>
<dbReference type="InterPro" id="IPR002123">
    <property type="entry name" value="Plipid/glycerol_acylTrfase"/>
</dbReference>
<comment type="caution">
    <text evidence="3">The sequence shown here is derived from an EMBL/GenBank/DDBJ whole genome shotgun (WGS) entry which is preliminary data.</text>
</comment>
<dbReference type="NCBIfam" id="NF010621">
    <property type="entry name" value="PRK14014.1"/>
    <property type="match status" value="1"/>
</dbReference>
<evidence type="ECO:0000256" key="1">
    <source>
        <dbReference type="SAM" id="Phobius"/>
    </source>
</evidence>
<dbReference type="AlphaFoldDB" id="A0A6N7LXA3"/>
<accession>A0A6N7LXA3</accession>
<dbReference type="SUPFAM" id="SSF69593">
    <property type="entry name" value="Glycerol-3-phosphate (1)-acyltransferase"/>
    <property type="match status" value="1"/>
</dbReference>
<keyword evidence="1" id="KW-1133">Transmembrane helix</keyword>
<feature type="domain" description="Phospholipid/glycerol acyltransferase" evidence="2">
    <location>
        <begin position="87"/>
        <end position="229"/>
    </location>
</feature>
<evidence type="ECO:0000259" key="2">
    <source>
        <dbReference type="SMART" id="SM00563"/>
    </source>
</evidence>
<dbReference type="PANTHER" id="PTHR10983:SF16">
    <property type="entry name" value="LYSOCARDIOLIPIN ACYLTRANSFERASE 1"/>
    <property type="match status" value="1"/>
</dbReference>
<keyword evidence="1" id="KW-0472">Membrane</keyword>
<dbReference type="RefSeq" id="WP_153501343.1">
    <property type="nucleotide sequence ID" value="NZ_JBMZXE010000010.1"/>
</dbReference>
<feature type="transmembrane region" description="Helical" evidence="1">
    <location>
        <begin position="12"/>
        <end position="37"/>
    </location>
</feature>
<keyword evidence="3" id="KW-0012">Acyltransferase</keyword>
<keyword evidence="3" id="KW-0808">Transferase</keyword>
<dbReference type="PANTHER" id="PTHR10983">
    <property type="entry name" value="1-ACYLGLYCEROL-3-PHOSPHATE ACYLTRANSFERASE-RELATED"/>
    <property type="match status" value="1"/>
</dbReference>
<dbReference type="CDD" id="cd07990">
    <property type="entry name" value="LPLAT_LCLAT1-like"/>
    <property type="match status" value="1"/>
</dbReference>
<dbReference type="Proteomes" id="UP000469421">
    <property type="component" value="Unassembled WGS sequence"/>
</dbReference>
<dbReference type="EMBL" id="WIRE01000001">
    <property type="protein sequence ID" value="MQX54016.1"/>
    <property type="molecule type" value="Genomic_DNA"/>
</dbReference>